<name>A0AAD7T7S8_9TELE</name>
<dbReference type="EMBL" id="JAINUG010000008">
    <property type="protein sequence ID" value="KAJ8415793.1"/>
    <property type="molecule type" value="Genomic_DNA"/>
</dbReference>
<sequence length="222" mass="24780">MPSEIGETTRQMVCESNGHTPDIELRSTECEGREEDSTGNPGRGKMIKPTSWCSEPRARRYRPFVDACLSVCWSVFRSTYTANGRTKGALESQELTLSEVNFSSDTHTANVSPVSLQPRDRLSSGSSLTPSSARGLTLPVESRKEMAPPPTDGACPSGQYDPIRSEHRAETVPASWERDIVLRVELWDLGRGCGEPRYRIEWELSEGFRLLRTGVWLSRTTK</sequence>
<gene>
    <name evidence="2" type="ORF">AAFF_G00403500</name>
</gene>
<protein>
    <submittedName>
        <fullName evidence="2">Uncharacterized protein</fullName>
    </submittedName>
</protein>
<evidence type="ECO:0000313" key="2">
    <source>
        <dbReference type="EMBL" id="KAJ8415793.1"/>
    </source>
</evidence>
<evidence type="ECO:0000256" key="1">
    <source>
        <dbReference type="SAM" id="MobiDB-lite"/>
    </source>
</evidence>
<evidence type="ECO:0000313" key="3">
    <source>
        <dbReference type="Proteomes" id="UP001221898"/>
    </source>
</evidence>
<keyword evidence="3" id="KW-1185">Reference proteome</keyword>
<comment type="caution">
    <text evidence="2">The sequence shown here is derived from an EMBL/GenBank/DDBJ whole genome shotgun (WGS) entry which is preliminary data.</text>
</comment>
<feature type="region of interest" description="Disordered" evidence="1">
    <location>
        <begin position="1"/>
        <end position="47"/>
    </location>
</feature>
<accession>A0AAD7T7S8</accession>
<dbReference type="Proteomes" id="UP001221898">
    <property type="component" value="Unassembled WGS sequence"/>
</dbReference>
<organism evidence="2 3">
    <name type="scientific">Aldrovandia affinis</name>
    <dbReference type="NCBI Taxonomy" id="143900"/>
    <lineage>
        <taxon>Eukaryota</taxon>
        <taxon>Metazoa</taxon>
        <taxon>Chordata</taxon>
        <taxon>Craniata</taxon>
        <taxon>Vertebrata</taxon>
        <taxon>Euteleostomi</taxon>
        <taxon>Actinopterygii</taxon>
        <taxon>Neopterygii</taxon>
        <taxon>Teleostei</taxon>
        <taxon>Notacanthiformes</taxon>
        <taxon>Halosauridae</taxon>
        <taxon>Aldrovandia</taxon>
    </lineage>
</organism>
<feature type="compositionally biased region" description="Polar residues" evidence="1">
    <location>
        <begin position="1"/>
        <end position="11"/>
    </location>
</feature>
<feature type="region of interest" description="Disordered" evidence="1">
    <location>
        <begin position="106"/>
        <end position="162"/>
    </location>
</feature>
<dbReference type="AlphaFoldDB" id="A0AAD7T7S8"/>
<feature type="compositionally biased region" description="Polar residues" evidence="1">
    <location>
        <begin position="106"/>
        <end position="115"/>
    </location>
</feature>
<reference evidence="2" key="1">
    <citation type="journal article" date="2023" name="Science">
        <title>Genome structures resolve the early diversification of teleost fishes.</title>
        <authorList>
            <person name="Parey E."/>
            <person name="Louis A."/>
            <person name="Montfort J."/>
            <person name="Bouchez O."/>
            <person name="Roques C."/>
            <person name="Iampietro C."/>
            <person name="Lluch J."/>
            <person name="Castinel A."/>
            <person name="Donnadieu C."/>
            <person name="Desvignes T."/>
            <person name="Floi Bucao C."/>
            <person name="Jouanno E."/>
            <person name="Wen M."/>
            <person name="Mejri S."/>
            <person name="Dirks R."/>
            <person name="Jansen H."/>
            <person name="Henkel C."/>
            <person name="Chen W.J."/>
            <person name="Zahm M."/>
            <person name="Cabau C."/>
            <person name="Klopp C."/>
            <person name="Thompson A.W."/>
            <person name="Robinson-Rechavi M."/>
            <person name="Braasch I."/>
            <person name="Lecointre G."/>
            <person name="Bobe J."/>
            <person name="Postlethwait J.H."/>
            <person name="Berthelot C."/>
            <person name="Roest Crollius H."/>
            <person name="Guiguen Y."/>
        </authorList>
    </citation>
    <scope>NUCLEOTIDE SEQUENCE</scope>
    <source>
        <strain evidence="2">NC1722</strain>
    </source>
</reference>
<feature type="compositionally biased region" description="Basic and acidic residues" evidence="1">
    <location>
        <begin position="21"/>
        <end position="31"/>
    </location>
</feature>
<proteinExistence type="predicted"/>
<feature type="compositionally biased region" description="Low complexity" evidence="1">
    <location>
        <begin position="123"/>
        <end position="132"/>
    </location>
</feature>